<evidence type="ECO:0000313" key="3">
    <source>
        <dbReference type="EMBL" id="MED6295337.1"/>
    </source>
</evidence>
<organism evidence="3 4">
    <name type="scientific">Characodon lateralis</name>
    <dbReference type="NCBI Taxonomy" id="208331"/>
    <lineage>
        <taxon>Eukaryota</taxon>
        <taxon>Metazoa</taxon>
        <taxon>Chordata</taxon>
        <taxon>Craniata</taxon>
        <taxon>Vertebrata</taxon>
        <taxon>Euteleostomi</taxon>
        <taxon>Actinopterygii</taxon>
        <taxon>Neopterygii</taxon>
        <taxon>Teleostei</taxon>
        <taxon>Neoteleostei</taxon>
        <taxon>Acanthomorphata</taxon>
        <taxon>Ovalentaria</taxon>
        <taxon>Atherinomorphae</taxon>
        <taxon>Cyprinodontiformes</taxon>
        <taxon>Goodeidae</taxon>
        <taxon>Characodon</taxon>
    </lineage>
</organism>
<sequence>MYRGSFISGKSVHNQRIERRRPPLIWDRVAGAADSAETPRRRSPQTPHPAPPGEAQGVPRPAERHSPSSVSWAVPWASSRHIASSRWDVPGTPPEEGVQAPGGPTTCKGNREGLLQRGLGGRRKDLQTFTEDWNHHPLRTDGNMTPQQLWDLGLLQYSTNENKST</sequence>
<evidence type="ECO:0000313" key="4">
    <source>
        <dbReference type="Proteomes" id="UP001352852"/>
    </source>
</evidence>
<dbReference type="Pfam" id="PF24764">
    <property type="entry name" value="rva_4"/>
    <property type="match status" value="1"/>
</dbReference>
<feature type="region of interest" description="Disordered" evidence="1">
    <location>
        <begin position="1"/>
        <end position="122"/>
    </location>
</feature>
<proteinExistence type="predicted"/>
<dbReference type="InterPro" id="IPR058913">
    <property type="entry name" value="Integrase_dom_put"/>
</dbReference>
<evidence type="ECO:0000256" key="1">
    <source>
        <dbReference type="SAM" id="MobiDB-lite"/>
    </source>
</evidence>
<keyword evidence="4" id="KW-1185">Reference proteome</keyword>
<name>A0ABU7F7D0_9TELE</name>
<dbReference type="EMBL" id="JAHUTJ010078472">
    <property type="protein sequence ID" value="MED6295337.1"/>
    <property type="molecule type" value="Genomic_DNA"/>
</dbReference>
<protein>
    <recommendedName>
        <fullName evidence="2">Integrase core domain-containing protein</fullName>
    </recommendedName>
</protein>
<dbReference type="Proteomes" id="UP001352852">
    <property type="component" value="Unassembled WGS sequence"/>
</dbReference>
<feature type="compositionally biased region" description="Low complexity" evidence="1">
    <location>
        <begin position="67"/>
        <end position="79"/>
    </location>
</feature>
<gene>
    <name evidence="3" type="ORF">CHARACLAT_030718</name>
</gene>
<feature type="domain" description="Integrase core" evidence="2">
    <location>
        <begin position="123"/>
        <end position="162"/>
    </location>
</feature>
<reference evidence="3 4" key="1">
    <citation type="submission" date="2021-06" db="EMBL/GenBank/DDBJ databases">
        <authorList>
            <person name="Palmer J.M."/>
        </authorList>
    </citation>
    <scope>NUCLEOTIDE SEQUENCE [LARGE SCALE GENOMIC DNA]</scope>
    <source>
        <strain evidence="3 4">CL_MEX2019</strain>
        <tissue evidence="3">Muscle</tissue>
    </source>
</reference>
<evidence type="ECO:0000259" key="2">
    <source>
        <dbReference type="Pfam" id="PF24764"/>
    </source>
</evidence>
<accession>A0ABU7F7D0</accession>
<comment type="caution">
    <text evidence="3">The sequence shown here is derived from an EMBL/GenBank/DDBJ whole genome shotgun (WGS) entry which is preliminary data.</text>
</comment>